<dbReference type="AlphaFoldDB" id="A0AAN9YQN1"/>
<dbReference type="Proteomes" id="UP001320420">
    <property type="component" value="Unassembled WGS sequence"/>
</dbReference>
<dbReference type="EMBL" id="JAKJXP020000062">
    <property type="protein sequence ID" value="KAK7750544.1"/>
    <property type="molecule type" value="Genomic_DNA"/>
</dbReference>
<evidence type="ECO:0000313" key="3">
    <source>
        <dbReference type="Proteomes" id="UP001320420"/>
    </source>
</evidence>
<organism evidence="2 3">
    <name type="scientific">Diatrype stigma</name>
    <dbReference type="NCBI Taxonomy" id="117547"/>
    <lineage>
        <taxon>Eukaryota</taxon>
        <taxon>Fungi</taxon>
        <taxon>Dikarya</taxon>
        <taxon>Ascomycota</taxon>
        <taxon>Pezizomycotina</taxon>
        <taxon>Sordariomycetes</taxon>
        <taxon>Xylariomycetidae</taxon>
        <taxon>Xylariales</taxon>
        <taxon>Diatrypaceae</taxon>
        <taxon>Diatrype</taxon>
    </lineage>
</organism>
<protein>
    <submittedName>
        <fullName evidence="2">Uncharacterized protein</fullName>
    </submittedName>
</protein>
<feature type="region of interest" description="Disordered" evidence="1">
    <location>
        <begin position="21"/>
        <end position="44"/>
    </location>
</feature>
<name>A0AAN9YQN1_9PEZI</name>
<reference evidence="2 3" key="1">
    <citation type="submission" date="2024-02" db="EMBL/GenBank/DDBJ databases">
        <title>De novo assembly and annotation of 12 fungi associated with fruit tree decline syndrome in Ontario, Canada.</title>
        <authorList>
            <person name="Sulman M."/>
            <person name="Ellouze W."/>
            <person name="Ilyukhin E."/>
        </authorList>
    </citation>
    <scope>NUCLEOTIDE SEQUENCE [LARGE SCALE GENOMIC DNA]</scope>
    <source>
        <strain evidence="2 3">M11/M66-122</strain>
    </source>
</reference>
<feature type="compositionally biased region" description="Polar residues" evidence="1">
    <location>
        <begin position="29"/>
        <end position="40"/>
    </location>
</feature>
<evidence type="ECO:0000256" key="1">
    <source>
        <dbReference type="SAM" id="MobiDB-lite"/>
    </source>
</evidence>
<proteinExistence type="predicted"/>
<keyword evidence="3" id="KW-1185">Reference proteome</keyword>
<evidence type="ECO:0000313" key="2">
    <source>
        <dbReference type="EMBL" id="KAK7750544.1"/>
    </source>
</evidence>
<sequence>MFYQDYQQLTIDQLLITDKTRRDKRNEGSRSTATIGNTAANPVAAARTRDATQIVVIGGPYSPPSSQGNSETGRRPIALDAELDEYQRTHPNNRIPDYVMCNNPRQGGGNAVLYRRDAIWAALRLARDVFAARGLSLEDLSCDGDEDLELSSSMGMSRNVDVHMMIATAMAKATTTMTFPRQVWPECFGLRRVPVGDASWGDAVYEVPLTARGWVEGQHPGNDRVWLDAGLNYLAVTTDRGEYEANVRQ</sequence>
<comment type="caution">
    <text evidence="2">The sequence shown here is derived from an EMBL/GenBank/DDBJ whole genome shotgun (WGS) entry which is preliminary data.</text>
</comment>
<accession>A0AAN9YQN1</accession>
<gene>
    <name evidence="2" type="ORF">SLS62_007520</name>
</gene>